<organism evidence="2 3">
    <name type="scientific">Schaedlerella arabinosiphila</name>
    <dbReference type="NCBI Taxonomy" id="2044587"/>
    <lineage>
        <taxon>Bacteria</taxon>
        <taxon>Bacillati</taxon>
        <taxon>Bacillota</taxon>
        <taxon>Clostridia</taxon>
        <taxon>Lachnospirales</taxon>
        <taxon>Lachnospiraceae</taxon>
        <taxon>Schaedlerella</taxon>
    </lineage>
</organism>
<dbReference type="RefSeq" id="WP_125126202.1">
    <property type="nucleotide sequence ID" value="NZ_RHJS01000002.1"/>
</dbReference>
<dbReference type="Pfam" id="PF09820">
    <property type="entry name" value="AAA-ATPase_like"/>
    <property type="match status" value="1"/>
</dbReference>
<name>A0A426DCD9_9FIRM</name>
<dbReference type="SUPFAM" id="SSF52540">
    <property type="entry name" value="P-loop containing nucleoside triphosphate hydrolases"/>
    <property type="match status" value="1"/>
</dbReference>
<sequence length="482" mass="54867">MGMYLNPGNSGFAGIRNDTYVDKSGLIGLVNETIDTPRRLTCISRPRRFGKSFAAKMLCAYYDKTCDSAPLFEDLQIALDEKINGTYRKYLNKYDVIYLDMTSVMGEAGKTEWIPYIKQRLTQELSREYPDLKAEESFLATLLSAVERMGNKLIMIIDEWDAPIRETPEIQKSYLEFLRVLFKSSSTTDRIFAAVYMTGILPIKKDGSQSAISDFKEFTVVKPRKFGEYVGFTETEVQKLCRDFGRDFGMMKKWYDGYCFRGVGSVYNPNSVMEAVRNDDFDSYWIQTSAAESLMGYISLDFDGLSRTVAELIGGGEVRVDTKGFANDLVTFRNQDDILTLLIHLGYLAYDETAGKAYIPNEEIRMEFVKIVRDVKRDDTLRRVRESEQLIIDTVHGNARAVAAQIEKIHGEEAALHYNNEQSLRSVIKRAYFSYGDEFVLFEELPAGIGYTGDILLVGINYDEEAAAGERKHTCVIEKYQV</sequence>
<comment type="caution">
    <text evidence="2">The sequence shown here is derived from an EMBL/GenBank/DDBJ whole genome shotgun (WGS) entry which is preliminary data.</text>
</comment>
<accession>A0A426DCD9</accession>
<dbReference type="Proteomes" id="UP000274920">
    <property type="component" value="Unassembled WGS sequence"/>
</dbReference>
<proteinExistence type="predicted"/>
<reference evidence="2" key="1">
    <citation type="submission" date="2018-10" db="EMBL/GenBank/DDBJ databases">
        <title>Schaedlerella arabinophila gen. nov. sp. nov., isolated from the mouse intestinal tract and comparative analysis with the genome of the closely related altered Schaedler flora strain ASF502.</title>
        <authorList>
            <person name="Miyake S."/>
            <person name="Soh M."/>
            <person name="Seedorf H."/>
        </authorList>
    </citation>
    <scope>NUCLEOTIDE SEQUENCE [LARGE SCALE GENOMIC DNA]</scope>
    <source>
        <strain evidence="2">DSM 106076</strain>
    </source>
</reference>
<evidence type="ECO:0000259" key="1">
    <source>
        <dbReference type="Pfam" id="PF09820"/>
    </source>
</evidence>
<dbReference type="EMBL" id="RHJS01000002">
    <property type="protein sequence ID" value="RRK30368.1"/>
    <property type="molecule type" value="Genomic_DNA"/>
</dbReference>
<evidence type="ECO:0000313" key="3">
    <source>
        <dbReference type="Proteomes" id="UP000274920"/>
    </source>
</evidence>
<feature type="domain" description="AAA-ATPase-like" evidence="1">
    <location>
        <begin position="12"/>
        <end position="207"/>
    </location>
</feature>
<protein>
    <recommendedName>
        <fullName evidence="1">AAA-ATPase-like domain-containing protein</fullName>
    </recommendedName>
</protein>
<dbReference type="PANTHER" id="PTHR34825:SF1">
    <property type="entry name" value="AAA-ATPASE-LIKE DOMAIN-CONTAINING PROTEIN"/>
    <property type="match status" value="1"/>
</dbReference>
<keyword evidence="3" id="KW-1185">Reference proteome</keyword>
<dbReference type="InterPro" id="IPR018631">
    <property type="entry name" value="AAA-ATPase-like_dom"/>
</dbReference>
<dbReference type="InterPro" id="IPR027417">
    <property type="entry name" value="P-loop_NTPase"/>
</dbReference>
<dbReference type="AlphaFoldDB" id="A0A426DCD9"/>
<dbReference type="PANTHER" id="PTHR34825">
    <property type="entry name" value="CONSERVED PROTEIN, WITH A WEAK D-GALACTARATE DEHYDRATASE/ALTRONATE HYDROLASE DOMAIN"/>
    <property type="match status" value="1"/>
</dbReference>
<gene>
    <name evidence="2" type="ORF">EBB54_02475</name>
</gene>
<evidence type="ECO:0000313" key="2">
    <source>
        <dbReference type="EMBL" id="RRK30368.1"/>
    </source>
</evidence>